<evidence type="ECO:0000313" key="2">
    <source>
        <dbReference type="Proteomes" id="UP001148838"/>
    </source>
</evidence>
<accession>A0ABQ8RWL0</accession>
<gene>
    <name evidence="1" type="ORF">ANN_26898</name>
</gene>
<dbReference type="Proteomes" id="UP001148838">
    <property type="component" value="Unassembled WGS sequence"/>
</dbReference>
<comment type="caution">
    <text evidence="1">The sequence shown here is derived from an EMBL/GenBank/DDBJ whole genome shotgun (WGS) entry which is preliminary data.</text>
</comment>
<evidence type="ECO:0000313" key="1">
    <source>
        <dbReference type="EMBL" id="KAJ4426089.1"/>
    </source>
</evidence>
<protein>
    <submittedName>
        <fullName evidence="1">Uncharacterized protein</fullName>
    </submittedName>
</protein>
<sequence length="135" mass="15151">MKAEIIFSFVEQSIFCNLLLQIDHKFSMGLMSGKSPTELDLENVVETQSDLFVLSSALEDCHQDMHVHLGVMWWCTILLGVKFLISIECTNGGICLKYVSIACTEHVQLACPLNYQPLPAHHNMLVDSPKSKPED</sequence>
<reference evidence="1 2" key="1">
    <citation type="journal article" date="2022" name="Allergy">
        <title>Genome assembly and annotation of Periplaneta americana reveal a comprehensive cockroach allergen profile.</title>
        <authorList>
            <person name="Wang L."/>
            <person name="Xiong Q."/>
            <person name="Saelim N."/>
            <person name="Wang L."/>
            <person name="Nong W."/>
            <person name="Wan A.T."/>
            <person name="Shi M."/>
            <person name="Liu X."/>
            <person name="Cao Q."/>
            <person name="Hui J.H.L."/>
            <person name="Sookrung N."/>
            <person name="Leung T.F."/>
            <person name="Tungtrongchitr A."/>
            <person name="Tsui S.K.W."/>
        </authorList>
    </citation>
    <scope>NUCLEOTIDE SEQUENCE [LARGE SCALE GENOMIC DNA]</scope>
    <source>
        <strain evidence="1">PWHHKU_190912</strain>
    </source>
</reference>
<keyword evidence="2" id="KW-1185">Reference proteome</keyword>
<organism evidence="1 2">
    <name type="scientific">Periplaneta americana</name>
    <name type="common">American cockroach</name>
    <name type="synonym">Blatta americana</name>
    <dbReference type="NCBI Taxonomy" id="6978"/>
    <lineage>
        <taxon>Eukaryota</taxon>
        <taxon>Metazoa</taxon>
        <taxon>Ecdysozoa</taxon>
        <taxon>Arthropoda</taxon>
        <taxon>Hexapoda</taxon>
        <taxon>Insecta</taxon>
        <taxon>Pterygota</taxon>
        <taxon>Neoptera</taxon>
        <taxon>Polyneoptera</taxon>
        <taxon>Dictyoptera</taxon>
        <taxon>Blattodea</taxon>
        <taxon>Blattoidea</taxon>
        <taxon>Blattidae</taxon>
        <taxon>Blattinae</taxon>
        <taxon>Periplaneta</taxon>
    </lineage>
</organism>
<proteinExistence type="predicted"/>
<name>A0ABQ8RWL0_PERAM</name>
<dbReference type="EMBL" id="JAJSOF020000040">
    <property type="protein sequence ID" value="KAJ4426089.1"/>
    <property type="molecule type" value="Genomic_DNA"/>
</dbReference>